<gene>
    <name evidence="2" type="ORF">PSM36_0940</name>
</gene>
<dbReference type="STRING" id="1642647.PSM36_0940"/>
<evidence type="ECO:0000256" key="1">
    <source>
        <dbReference type="SAM" id="SignalP"/>
    </source>
</evidence>
<evidence type="ECO:0008006" key="4">
    <source>
        <dbReference type="Google" id="ProtNLM"/>
    </source>
</evidence>
<dbReference type="KEGG" id="psac:PSM36_0940"/>
<feature type="chain" id="PRO_5010177947" description="Secreted protein" evidence="1">
    <location>
        <begin position="23"/>
        <end position="501"/>
    </location>
</feature>
<proteinExistence type="predicted"/>
<keyword evidence="1" id="KW-0732">Signal</keyword>
<keyword evidence="3" id="KW-1185">Reference proteome</keyword>
<organism evidence="2 3">
    <name type="scientific">Proteiniphilum saccharofermentans</name>
    <dbReference type="NCBI Taxonomy" id="1642647"/>
    <lineage>
        <taxon>Bacteria</taxon>
        <taxon>Pseudomonadati</taxon>
        <taxon>Bacteroidota</taxon>
        <taxon>Bacteroidia</taxon>
        <taxon>Bacteroidales</taxon>
        <taxon>Dysgonomonadaceae</taxon>
        <taxon>Proteiniphilum</taxon>
    </lineage>
</organism>
<name>A0A1R3STV1_9BACT</name>
<accession>A0A1R3STV1</accession>
<sequence length="501" mass="56974">MKTKNYFFTTFLLWTFSLSVLWFTGCNDDDGYPEVDGQNPVLTLTTSHIQSGVGRTITIEGSVSDKDGISAIRLECDDLNLDKTINLIEIYEKPLETYDLSYKFNIQRDETGEQFTIKVTVTDVGGRTVSEDLLVTLDGDFEKPLFTLSPDKNVTVLIKAETKFNLRFSVSDDRALDYVTIEIPGIDGFTSLRLEANGEKTFDFVERITLPNIEQMYNVTITAVDRMGNESVAGSIISVSEMPDFEKMYLADVATVEELNSDVFGVPMRIERTGAYQYKANYYNQQAGTKIFFLPQKSDFSPICFGLDPEDSSKLTDDPETVKPIVLEQANIYYEITFDTQNSTYSIRTYPIAEAINPIPHKYGSTSLDTWGDGGSWLQEFYFGYMTSNPREVERFSQDATNPNLFYLEEPLFLEAGTQMNFVIHNWHSDGWWNYCTWRVDNSAEPEIFGYYGKEAKYTNPAWTKPDHVGDNWAKPVVNTTGNYKLIFDAHLERAKLVPAN</sequence>
<evidence type="ECO:0000313" key="3">
    <source>
        <dbReference type="Proteomes" id="UP000187464"/>
    </source>
</evidence>
<dbReference type="Proteomes" id="UP000187464">
    <property type="component" value="Chromosome I"/>
</dbReference>
<dbReference type="EMBL" id="LT605205">
    <property type="protein sequence ID" value="SCD19766.1"/>
    <property type="molecule type" value="Genomic_DNA"/>
</dbReference>
<dbReference type="RefSeq" id="WP_076929279.1">
    <property type="nucleotide sequence ID" value="NZ_LT605205.1"/>
</dbReference>
<feature type="signal peptide" evidence="1">
    <location>
        <begin position="1"/>
        <end position="22"/>
    </location>
</feature>
<protein>
    <recommendedName>
        <fullName evidence="4">Secreted protein</fullName>
    </recommendedName>
</protein>
<reference evidence="2 3" key="1">
    <citation type="submission" date="2016-08" db="EMBL/GenBank/DDBJ databases">
        <authorList>
            <person name="Seilhamer J.J."/>
        </authorList>
    </citation>
    <scope>NUCLEOTIDE SEQUENCE [LARGE SCALE GENOMIC DNA]</scope>
    <source>
        <strain evidence="2">M3/6</strain>
    </source>
</reference>
<dbReference type="AlphaFoldDB" id="A0A1R3STV1"/>
<dbReference type="PROSITE" id="PS51257">
    <property type="entry name" value="PROKAR_LIPOPROTEIN"/>
    <property type="match status" value="1"/>
</dbReference>
<evidence type="ECO:0000313" key="2">
    <source>
        <dbReference type="EMBL" id="SCD19766.1"/>
    </source>
</evidence>